<organism evidence="1 2">
    <name type="scientific">Nesidiocoris tenuis</name>
    <dbReference type="NCBI Taxonomy" id="355587"/>
    <lineage>
        <taxon>Eukaryota</taxon>
        <taxon>Metazoa</taxon>
        <taxon>Ecdysozoa</taxon>
        <taxon>Arthropoda</taxon>
        <taxon>Hexapoda</taxon>
        <taxon>Insecta</taxon>
        <taxon>Pterygota</taxon>
        <taxon>Neoptera</taxon>
        <taxon>Paraneoptera</taxon>
        <taxon>Hemiptera</taxon>
        <taxon>Heteroptera</taxon>
        <taxon>Panheteroptera</taxon>
        <taxon>Cimicomorpha</taxon>
        <taxon>Miridae</taxon>
        <taxon>Dicyphina</taxon>
        <taxon>Nesidiocoris</taxon>
    </lineage>
</organism>
<dbReference type="EMBL" id="CADCXU010011337">
    <property type="protein sequence ID" value="CAB0001730.1"/>
    <property type="molecule type" value="Genomic_DNA"/>
</dbReference>
<name>A0A6H5GFH7_9HEMI</name>
<dbReference type="AlphaFoldDB" id="A0A6H5GFH7"/>
<accession>A0A6H5GFH7</accession>
<protein>
    <submittedName>
        <fullName evidence="1">Uncharacterized protein</fullName>
    </submittedName>
</protein>
<proteinExistence type="predicted"/>
<reference evidence="1 2" key="1">
    <citation type="submission" date="2020-02" db="EMBL/GenBank/DDBJ databases">
        <authorList>
            <person name="Ferguson B K."/>
        </authorList>
    </citation>
    <scope>NUCLEOTIDE SEQUENCE [LARGE SCALE GENOMIC DNA]</scope>
</reference>
<evidence type="ECO:0000313" key="1">
    <source>
        <dbReference type="EMBL" id="CAB0001730.1"/>
    </source>
</evidence>
<gene>
    <name evidence="1" type="ORF">NTEN_LOCUS7517</name>
</gene>
<keyword evidence="2" id="KW-1185">Reference proteome</keyword>
<sequence>MFSPYKCETGTEDKIKVCTVLSQERKGDSPRWSPTCSSQKLVIRALRRFPAATSPARYRRLGIERTQPRSGESFMGVCEPGRTVDYDAAVFQERHWRKMGKGRRGNEQLPSSAAAPGRHTTVITGERLFHLAAEREWNTLPWIGRAFFHKIELEADSK</sequence>
<evidence type="ECO:0000313" key="2">
    <source>
        <dbReference type="Proteomes" id="UP000479000"/>
    </source>
</evidence>
<dbReference type="Proteomes" id="UP000479000">
    <property type="component" value="Unassembled WGS sequence"/>
</dbReference>